<dbReference type="Proteomes" id="UP001158986">
    <property type="component" value="Unassembled WGS sequence"/>
</dbReference>
<keyword evidence="6" id="KW-0472">Membrane</keyword>
<dbReference type="EMBL" id="CAKLCB010000112">
    <property type="protein sequence ID" value="CAH0515525.1"/>
    <property type="molecule type" value="Genomic_DNA"/>
</dbReference>
<organism evidence="10 11">
    <name type="scientific">Peronospora belbahrii</name>
    <dbReference type="NCBI Taxonomy" id="622444"/>
    <lineage>
        <taxon>Eukaryota</taxon>
        <taxon>Sar</taxon>
        <taxon>Stramenopiles</taxon>
        <taxon>Oomycota</taxon>
        <taxon>Peronosporomycetes</taxon>
        <taxon>Peronosporales</taxon>
        <taxon>Peronosporaceae</taxon>
        <taxon>Peronospora</taxon>
    </lineage>
</organism>
<accession>A0ABN8CR11</accession>
<comment type="subcellular location">
    <subcellularLocation>
        <location evidence="1">Secreted</location>
    </subcellularLocation>
</comment>
<evidence type="ECO:0000256" key="5">
    <source>
        <dbReference type="ARBA" id="ARBA00023180"/>
    </source>
</evidence>
<dbReference type="InterPro" id="IPR004843">
    <property type="entry name" value="Calcineurin-like_PHP"/>
</dbReference>
<dbReference type="PANTHER" id="PTHR10340">
    <property type="entry name" value="SPHINGOMYELIN PHOSPHODIESTERASE"/>
    <property type="match status" value="1"/>
</dbReference>
<evidence type="ECO:0000256" key="2">
    <source>
        <dbReference type="ARBA" id="ARBA00008234"/>
    </source>
</evidence>
<keyword evidence="11" id="KW-1185">Reference proteome</keyword>
<keyword evidence="4" id="KW-0378">Hydrolase</keyword>
<evidence type="ECO:0000313" key="11">
    <source>
        <dbReference type="Proteomes" id="UP001158986"/>
    </source>
</evidence>
<keyword evidence="5" id="KW-0325">Glycoprotein</keyword>
<dbReference type="Gene3D" id="3.60.21.10">
    <property type="match status" value="1"/>
</dbReference>
<dbReference type="Pfam" id="PF00149">
    <property type="entry name" value="Metallophos"/>
    <property type="match status" value="1"/>
</dbReference>
<name>A0ABN8CR11_9STRA</name>
<feature type="domain" description="Calcineurin-like phosphoesterase" evidence="8">
    <location>
        <begin position="42"/>
        <end position="292"/>
    </location>
</feature>
<dbReference type="InterPro" id="IPR029052">
    <property type="entry name" value="Metallo-depent_PP-like"/>
</dbReference>
<evidence type="ECO:0000256" key="3">
    <source>
        <dbReference type="ARBA" id="ARBA00022525"/>
    </source>
</evidence>
<comment type="caution">
    <text evidence="10">The sequence shown here is derived from an EMBL/GenBank/DDBJ whole genome shotgun (WGS) entry which is preliminary data.</text>
</comment>
<dbReference type="SUPFAM" id="SSF56300">
    <property type="entry name" value="Metallo-dependent phosphatases"/>
    <property type="match status" value="1"/>
</dbReference>
<evidence type="ECO:0000256" key="4">
    <source>
        <dbReference type="ARBA" id="ARBA00022801"/>
    </source>
</evidence>
<dbReference type="Pfam" id="PF19272">
    <property type="entry name" value="ASMase_C"/>
    <property type="match status" value="1"/>
</dbReference>
<feature type="signal peptide" evidence="7">
    <location>
        <begin position="1"/>
        <end position="22"/>
    </location>
</feature>
<keyword evidence="6" id="KW-0812">Transmembrane</keyword>
<feature type="transmembrane region" description="Helical" evidence="6">
    <location>
        <begin position="477"/>
        <end position="503"/>
    </location>
</feature>
<sequence>MVIRYIISLLLVFALRNITSSAFCVETEGINDIVTTTRTLRHIVHFSDVHLNISVSLNDSESAAIPIAYGNDAPISLLISALAYAKNVLPDPDLFLYTGDHVVHGELSEKYLFEAVETNIKTMDKYYSTLDSRHEMRDITAIIGNSDSTPDYTMKVTNPQTEANPTIALISGAWNNTMSRSDLDWFNNRGYLAYAFNDNLTVITLNTLPYSPSHLPDTSKLPDPFDQFAWLNATLCELKSAGKYAYIVGHIPPIIDSYNGSPMWNESYIKTYKQIVGQYSDVVKAQFFGHVHSIEFRLPLSRSLSAKVKREGVIADHDYEDSSELVPLFMVAAISPIYLSNPAFMVWDFDDTTYEILDFTVYGGNISSATGAVDWEPLFNASHTYGVNSLSTLEIARFAERVAVDAELLEQYYFNSKAQSRLQLSCLDVSCQAKWLCSLYWWSTVVDYEDCVSFIMTSNLKSTSTFQLSTSSPTRSLMYTSTIIMVGGMIAAAAFVLLLTIMCRRSVDQNDLKLFQRQRVDCTSLV</sequence>
<evidence type="ECO:0000259" key="8">
    <source>
        <dbReference type="Pfam" id="PF00149"/>
    </source>
</evidence>
<protein>
    <recommendedName>
        <fullName evidence="12">Calcineurin-like phosphoesterase domain-containing protein</fullName>
    </recommendedName>
</protein>
<gene>
    <name evidence="10" type="ORF">PBS001_LOCUS2234</name>
</gene>
<feature type="domain" description="Sphingomyelin phosphodiesterase C-terminal" evidence="9">
    <location>
        <begin position="334"/>
        <end position="453"/>
    </location>
</feature>
<evidence type="ECO:0008006" key="12">
    <source>
        <dbReference type="Google" id="ProtNLM"/>
    </source>
</evidence>
<evidence type="ECO:0000313" key="10">
    <source>
        <dbReference type="EMBL" id="CAH0515525.1"/>
    </source>
</evidence>
<comment type="similarity">
    <text evidence="2">Belongs to the acid sphingomyelinase family.</text>
</comment>
<dbReference type="PANTHER" id="PTHR10340:SF57">
    <property type="entry name" value="METALLOPHOS DOMAIN-CONTAINING PROTEIN"/>
    <property type="match status" value="1"/>
</dbReference>
<evidence type="ECO:0000259" key="9">
    <source>
        <dbReference type="Pfam" id="PF19272"/>
    </source>
</evidence>
<evidence type="ECO:0000256" key="7">
    <source>
        <dbReference type="SAM" id="SignalP"/>
    </source>
</evidence>
<evidence type="ECO:0000256" key="6">
    <source>
        <dbReference type="SAM" id="Phobius"/>
    </source>
</evidence>
<keyword evidence="3" id="KW-0964">Secreted</keyword>
<feature type="chain" id="PRO_5047395730" description="Calcineurin-like phosphoesterase domain-containing protein" evidence="7">
    <location>
        <begin position="23"/>
        <end position="526"/>
    </location>
</feature>
<dbReference type="InterPro" id="IPR045473">
    <property type="entry name" value="ASM_C"/>
</dbReference>
<proteinExistence type="inferred from homology"/>
<keyword evidence="6" id="KW-1133">Transmembrane helix</keyword>
<evidence type="ECO:0000256" key="1">
    <source>
        <dbReference type="ARBA" id="ARBA00004613"/>
    </source>
</evidence>
<reference evidence="10 11" key="1">
    <citation type="submission" date="2021-11" db="EMBL/GenBank/DDBJ databases">
        <authorList>
            <person name="Islam A."/>
            <person name="Islam S."/>
            <person name="Flora M.S."/>
            <person name="Rahman M."/>
            <person name="Ziaur R.M."/>
            <person name="Epstein J.H."/>
            <person name="Hassan M."/>
            <person name="Klassen M."/>
            <person name="Woodard K."/>
            <person name="Webb A."/>
            <person name="Webby R.J."/>
            <person name="El Zowalaty M.E."/>
        </authorList>
    </citation>
    <scope>NUCLEOTIDE SEQUENCE [LARGE SCALE GENOMIC DNA]</scope>
    <source>
        <strain evidence="10">Pbs1</strain>
    </source>
</reference>
<keyword evidence="7" id="KW-0732">Signal</keyword>